<gene>
    <name evidence="2" type="primary">alfB</name>
</gene>
<reference evidence="2" key="2">
    <citation type="submission" date="2011-02" db="EMBL/GenBank/DDBJ databases">
        <title>Genetic factors for stable replication of pLS32 in Bacillus subtilis.</title>
        <authorList>
            <person name="Itaya M."/>
        </authorList>
    </citation>
    <scope>NUCLEOTIDE SEQUENCE</scope>
    <source>
        <strain evidence="2">IAM 11631</strain>
        <plasmid evidence="2">pLS32</plasmid>
    </source>
</reference>
<name>E9RJG5_BACNA</name>
<reference evidence="2" key="1">
    <citation type="journal article" date="1997" name="Proc. Natl. Acad. Sci. U.S.A.">
        <title>Experimental surgery to create subgenomes of Bacillus subtilis 168.</title>
        <authorList>
            <person name="Itaya M."/>
            <person name="Tanaka T."/>
        </authorList>
    </citation>
    <scope>NUCLEOTIDE SEQUENCE</scope>
    <source>
        <strain evidence="2">IAM 11631</strain>
        <plasmid evidence="2">pLS32</plasmid>
    </source>
</reference>
<accession>E9RJG5</accession>
<dbReference type="GO" id="GO:0003677">
    <property type="term" value="F:DNA binding"/>
    <property type="evidence" value="ECO:0007669"/>
    <property type="project" value="UniProtKB-KW"/>
</dbReference>
<feature type="region of interest" description="Disordered" evidence="1">
    <location>
        <begin position="64"/>
        <end position="93"/>
    </location>
</feature>
<proteinExistence type="predicted"/>
<evidence type="ECO:0000256" key="1">
    <source>
        <dbReference type="SAM" id="MobiDB-lite"/>
    </source>
</evidence>
<keyword evidence="2" id="KW-0238">DNA-binding</keyword>
<sequence length="93" mass="10761">MSREDNFMYQINWNKKKYPEICKALEDAKNRTGGIAWYLRELIQKDLEEKRGGVVRSTPVYETVDQEVQNDPPKPSKAKIETIELPDDSGGFL</sequence>
<geneLocation type="plasmid" evidence="2">
    <name>pLS32</name>
</geneLocation>
<keyword evidence="2" id="KW-0614">Plasmid</keyword>
<evidence type="ECO:0000313" key="2">
    <source>
        <dbReference type="EMBL" id="BAJ77060.1"/>
    </source>
</evidence>
<organism evidence="2">
    <name type="scientific">Bacillus subtilis subsp. natto</name>
    <dbReference type="NCBI Taxonomy" id="86029"/>
    <lineage>
        <taxon>Bacteria</taxon>
        <taxon>Bacillati</taxon>
        <taxon>Bacillota</taxon>
        <taxon>Bacilli</taxon>
        <taxon>Bacillales</taxon>
        <taxon>Bacillaceae</taxon>
        <taxon>Bacillus</taxon>
    </lineage>
</organism>
<dbReference type="EMBL" id="AB615353">
    <property type="protein sequence ID" value="BAJ77060.1"/>
    <property type="molecule type" value="Genomic_DNA"/>
</dbReference>
<protein>
    <submittedName>
        <fullName evidence="2">DNA-binding protein</fullName>
    </submittedName>
</protein>
<dbReference type="IntAct" id="E9RJG5">
    <property type="interactions" value="1"/>
</dbReference>
<dbReference type="AlphaFoldDB" id="E9RJG5"/>